<feature type="domain" description="Signal transduction histidine kinase subgroup 3 dimerisation and phosphoacceptor" evidence="11">
    <location>
        <begin position="187"/>
        <end position="252"/>
    </location>
</feature>
<keyword evidence="8" id="KW-0902">Two-component regulatory system</keyword>
<protein>
    <recommendedName>
        <fullName evidence="2">histidine kinase</fullName>
        <ecNumber evidence="2">2.7.13.3</ecNumber>
    </recommendedName>
</protein>
<gene>
    <name evidence="12" type="ORF">SAMN06264365_1012</name>
</gene>
<dbReference type="InterPro" id="IPR050482">
    <property type="entry name" value="Sensor_HK_TwoCompSys"/>
</dbReference>
<keyword evidence="4" id="KW-0808">Transferase</keyword>
<organism evidence="12 13">
    <name type="scientific">Actinoplanes regularis</name>
    <dbReference type="NCBI Taxonomy" id="52697"/>
    <lineage>
        <taxon>Bacteria</taxon>
        <taxon>Bacillati</taxon>
        <taxon>Actinomycetota</taxon>
        <taxon>Actinomycetes</taxon>
        <taxon>Micromonosporales</taxon>
        <taxon>Micromonosporaceae</taxon>
        <taxon>Actinoplanes</taxon>
    </lineage>
</organism>
<dbReference type="Gene3D" id="3.30.565.10">
    <property type="entry name" value="Histidine kinase-like ATPase, C-terminal domain"/>
    <property type="match status" value="1"/>
</dbReference>
<reference evidence="12 13" key="1">
    <citation type="submission" date="2017-06" db="EMBL/GenBank/DDBJ databases">
        <authorList>
            <person name="Kim H.J."/>
            <person name="Triplett B.A."/>
        </authorList>
    </citation>
    <scope>NUCLEOTIDE SEQUENCE [LARGE SCALE GENOMIC DNA]</scope>
    <source>
        <strain evidence="12 13">DSM 43151</strain>
    </source>
</reference>
<dbReference type="PANTHER" id="PTHR24421">
    <property type="entry name" value="NITRATE/NITRITE SENSOR PROTEIN NARX-RELATED"/>
    <property type="match status" value="1"/>
</dbReference>
<proteinExistence type="predicted"/>
<evidence type="ECO:0000256" key="7">
    <source>
        <dbReference type="ARBA" id="ARBA00022840"/>
    </source>
</evidence>
<dbReference type="InterPro" id="IPR011712">
    <property type="entry name" value="Sig_transdc_His_kin_sub3_dim/P"/>
</dbReference>
<dbReference type="AlphaFoldDB" id="A0A238URK8"/>
<dbReference type="Gene3D" id="1.20.5.1930">
    <property type="match status" value="1"/>
</dbReference>
<evidence type="ECO:0000256" key="5">
    <source>
        <dbReference type="ARBA" id="ARBA00022741"/>
    </source>
</evidence>
<dbReference type="Proteomes" id="UP000198415">
    <property type="component" value="Unassembled WGS sequence"/>
</dbReference>
<evidence type="ECO:0000259" key="11">
    <source>
        <dbReference type="Pfam" id="PF07730"/>
    </source>
</evidence>
<feature type="domain" description="Histidine kinase/HSP90-like ATPase" evidence="10">
    <location>
        <begin position="305"/>
        <end position="449"/>
    </location>
</feature>
<evidence type="ECO:0000259" key="10">
    <source>
        <dbReference type="Pfam" id="PF02518"/>
    </source>
</evidence>
<dbReference type="InterPro" id="IPR003594">
    <property type="entry name" value="HATPase_dom"/>
</dbReference>
<dbReference type="EMBL" id="FZNR01000001">
    <property type="protein sequence ID" value="SNR24073.1"/>
    <property type="molecule type" value="Genomic_DNA"/>
</dbReference>
<feature type="compositionally biased region" description="Low complexity" evidence="9">
    <location>
        <begin position="350"/>
        <end position="406"/>
    </location>
</feature>
<evidence type="ECO:0000256" key="6">
    <source>
        <dbReference type="ARBA" id="ARBA00022777"/>
    </source>
</evidence>
<dbReference type="GO" id="GO:0000155">
    <property type="term" value="F:phosphorelay sensor kinase activity"/>
    <property type="evidence" value="ECO:0007669"/>
    <property type="project" value="InterPro"/>
</dbReference>
<dbReference type="CDD" id="cd16917">
    <property type="entry name" value="HATPase_UhpB-NarQ-NarX-like"/>
    <property type="match status" value="1"/>
</dbReference>
<evidence type="ECO:0000256" key="2">
    <source>
        <dbReference type="ARBA" id="ARBA00012438"/>
    </source>
</evidence>
<keyword evidence="13" id="KW-1185">Reference proteome</keyword>
<dbReference type="Pfam" id="PF02518">
    <property type="entry name" value="HATPase_c"/>
    <property type="match status" value="1"/>
</dbReference>
<evidence type="ECO:0000313" key="12">
    <source>
        <dbReference type="EMBL" id="SNR24073.1"/>
    </source>
</evidence>
<dbReference type="Pfam" id="PF07730">
    <property type="entry name" value="HisKA_3"/>
    <property type="match status" value="1"/>
</dbReference>
<evidence type="ECO:0000256" key="4">
    <source>
        <dbReference type="ARBA" id="ARBA00022679"/>
    </source>
</evidence>
<dbReference type="GO" id="GO:0005524">
    <property type="term" value="F:ATP binding"/>
    <property type="evidence" value="ECO:0007669"/>
    <property type="project" value="UniProtKB-KW"/>
</dbReference>
<dbReference type="PANTHER" id="PTHR24421:SF10">
    <property type="entry name" value="NITRATE_NITRITE SENSOR PROTEIN NARQ"/>
    <property type="match status" value="1"/>
</dbReference>
<keyword evidence="7" id="KW-0067">ATP-binding</keyword>
<dbReference type="GO" id="GO:0016020">
    <property type="term" value="C:membrane"/>
    <property type="evidence" value="ECO:0007669"/>
    <property type="project" value="InterPro"/>
</dbReference>
<dbReference type="SUPFAM" id="SSF55874">
    <property type="entry name" value="ATPase domain of HSP90 chaperone/DNA topoisomerase II/histidine kinase"/>
    <property type="match status" value="1"/>
</dbReference>
<comment type="catalytic activity">
    <reaction evidence="1">
        <text>ATP + protein L-histidine = ADP + protein N-phospho-L-histidine.</text>
        <dbReference type="EC" id="2.7.13.3"/>
    </reaction>
</comment>
<evidence type="ECO:0000256" key="9">
    <source>
        <dbReference type="SAM" id="MobiDB-lite"/>
    </source>
</evidence>
<evidence type="ECO:0000313" key="13">
    <source>
        <dbReference type="Proteomes" id="UP000198415"/>
    </source>
</evidence>
<keyword evidence="6 12" id="KW-0418">Kinase</keyword>
<dbReference type="InterPro" id="IPR036890">
    <property type="entry name" value="HATPase_C_sf"/>
</dbReference>
<evidence type="ECO:0000256" key="3">
    <source>
        <dbReference type="ARBA" id="ARBA00022553"/>
    </source>
</evidence>
<evidence type="ECO:0000256" key="1">
    <source>
        <dbReference type="ARBA" id="ARBA00000085"/>
    </source>
</evidence>
<feature type="compositionally biased region" description="Gly residues" evidence="9">
    <location>
        <begin position="407"/>
        <end position="419"/>
    </location>
</feature>
<evidence type="ECO:0000256" key="8">
    <source>
        <dbReference type="ARBA" id="ARBA00023012"/>
    </source>
</evidence>
<dbReference type="GO" id="GO:0046983">
    <property type="term" value="F:protein dimerization activity"/>
    <property type="evidence" value="ECO:0007669"/>
    <property type="project" value="InterPro"/>
</dbReference>
<keyword evidence="5" id="KW-0547">Nucleotide-binding</keyword>
<sequence>MAGSPTLSAMARFLDARDTLTRSVLLDCSGLAYLLVIDHTGHPPTPLQWALAVPAFLSALLLHRRPPINLLVQTVLFAVAMVTLDDATINQVGTAWAVGELALWAPRRRHLVGGTGVVAAVYLICEWPSDPSLITETVVGLAINLGLPILLGLVVRTTRELGVQAEQRALAEQRRRESEHRAARADERGAIARELHDVVAHHVASMVLRVGVARHVLPETDPRVADVFDDVHRTGTAALADLRRLVAVLRDPDAVRGDAALTAIDPSALPAALDGAVETARRAGVVVEAEIDPSIGALDAVRGLALLRLTQEALTNVAKHAGQGARAFLQVTMTGSDLCWSVEDDGGSVAAAPTSSASSAAPTSGASFSAAPTSGASFSAAPTSGASSSAAPTPASFSAALPASPAGGSGRVPGGGHGLTGMRERVEVLGGSLTVGAHGSGWRVATVLPGTLPSSAAGLIRTGEES</sequence>
<accession>A0A238URK8</accession>
<keyword evidence="3" id="KW-0597">Phosphoprotein</keyword>
<feature type="region of interest" description="Disordered" evidence="9">
    <location>
        <begin position="350"/>
        <end position="421"/>
    </location>
</feature>
<dbReference type="EC" id="2.7.13.3" evidence="2"/>
<name>A0A238URK8_9ACTN</name>